<dbReference type="EMBL" id="CAAALY010051449">
    <property type="protein sequence ID" value="VEL21460.1"/>
    <property type="molecule type" value="Genomic_DNA"/>
</dbReference>
<evidence type="ECO:0000313" key="2">
    <source>
        <dbReference type="Proteomes" id="UP000784294"/>
    </source>
</evidence>
<accession>A0A448WVX0</accession>
<reference evidence="1" key="1">
    <citation type="submission" date="2018-11" db="EMBL/GenBank/DDBJ databases">
        <authorList>
            <consortium name="Pathogen Informatics"/>
        </authorList>
    </citation>
    <scope>NUCLEOTIDE SEQUENCE</scope>
</reference>
<organism evidence="1 2">
    <name type="scientific">Protopolystoma xenopodis</name>
    <dbReference type="NCBI Taxonomy" id="117903"/>
    <lineage>
        <taxon>Eukaryota</taxon>
        <taxon>Metazoa</taxon>
        <taxon>Spiralia</taxon>
        <taxon>Lophotrochozoa</taxon>
        <taxon>Platyhelminthes</taxon>
        <taxon>Monogenea</taxon>
        <taxon>Polyopisthocotylea</taxon>
        <taxon>Polystomatidea</taxon>
        <taxon>Polystomatidae</taxon>
        <taxon>Protopolystoma</taxon>
    </lineage>
</organism>
<dbReference type="AlphaFoldDB" id="A0A448WVX0"/>
<evidence type="ECO:0000313" key="1">
    <source>
        <dbReference type="EMBL" id="VEL21460.1"/>
    </source>
</evidence>
<dbReference type="Proteomes" id="UP000784294">
    <property type="component" value="Unassembled WGS sequence"/>
</dbReference>
<gene>
    <name evidence="1" type="ORF">PXEA_LOCUS14900</name>
</gene>
<proteinExistence type="predicted"/>
<protein>
    <submittedName>
        <fullName evidence="1">Uncharacterized protein</fullName>
    </submittedName>
</protein>
<keyword evidence="2" id="KW-1185">Reference proteome</keyword>
<comment type="caution">
    <text evidence="1">The sequence shown here is derived from an EMBL/GenBank/DDBJ whole genome shotgun (WGS) entry which is preliminary data.</text>
</comment>
<sequence>MTTRRHSCRTQTVVSLHVRPMLSKRTNGICSSFVVSACLSRWQPHERVVLLFEARRCRASAICTRNNRICGRECDAALETRQAPVGVQDAVRTRVNSRLASFPGSSSQAHTIVCFALSRPIPHVFEPLT</sequence>
<name>A0A448WVX0_9PLAT</name>